<evidence type="ECO:0000313" key="1">
    <source>
        <dbReference type="EMBL" id="KAI0039751.1"/>
    </source>
</evidence>
<gene>
    <name evidence="1" type="ORF">FA95DRAFT_1612330</name>
</gene>
<proteinExistence type="predicted"/>
<reference evidence="1" key="2">
    <citation type="journal article" date="2022" name="New Phytol.">
        <title>Evolutionary transition to the ectomycorrhizal habit in the genomes of a hyperdiverse lineage of mushroom-forming fungi.</title>
        <authorList>
            <person name="Looney B."/>
            <person name="Miyauchi S."/>
            <person name="Morin E."/>
            <person name="Drula E."/>
            <person name="Courty P.E."/>
            <person name="Kohler A."/>
            <person name="Kuo A."/>
            <person name="LaButti K."/>
            <person name="Pangilinan J."/>
            <person name="Lipzen A."/>
            <person name="Riley R."/>
            <person name="Andreopoulos W."/>
            <person name="He G."/>
            <person name="Johnson J."/>
            <person name="Nolan M."/>
            <person name="Tritt A."/>
            <person name="Barry K.W."/>
            <person name="Grigoriev I.V."/>
            <person name="Nagy L.G."/>
            <person name="Hibbett D."/>
            <person name="Henrissat B."/>
            <person name="Matheny P.B."/>
            <person name="Labbe J."/>
            <person name="Martin F.M."/>
        </authorList>
    </citation>
    <scope>NUCLEOTIDE SEQUENCE</scope>
    <source>
        <strain evidence="1">FP105234-sp</strain>
    </source>
</reference>
<accession>A0ACB8R835</accession>
<evidence type="ECO:0000313" key="2">
    <source>
        <dbReference type="Proteomes" id="UP000814033"/>
    </source>
</evidence>
<keyword evidence="2" id="KW-1185">Reference proteome</keyword>
<dbReference type="EMBL" id="MU276267">
    <property type="protein sequence ID" value="KAI0039751.1"/>
    <property type="molecule type" value="Genomic_DNA"/>
</dbReference>
<organism evidence="1 2">
    <name type="scientific">Auriscalpium vulgare</name>
    <dbReference type="NCBI Taxonomy" id="40419"/>
    <lineage>
        <taxon>Eukaryota</taxon>
        <taxon>Fungi</taxon>
        <taxon>Dikarya</taxon>
        <taxon>Basidiomycota</taxon>
        <taxon>Agaricomycotina</taxon>
        <taxon>Agaricomycetes</taxon>
        <taxon>Russulales</taxon>
        <taxon>Auriscalpiaceae</taxon>
        <taxon>Auriscalpium</taxon>
    </lineage>
</organism>
<name>A0ACB8R835_9AGAM</name>
<sequence>MASQWLKKMGGAVDKALRLGRDTSTLVDKTGTLRAPYDTPGQSWKRRCEAAATHTPWTSRSAVEMPMNPAWTTLDKALQHGRAMPMPTVRPSSLKEMRMCDLQPWTMHSTRTLHTLDKAHQDGRAYLKKTDETASGRATRLLTAGGLAVPLRTRRIKNGAHGRRGRAKRRHVARCGTARRERRISWTSPITSKLVLPSV</sequence>
<protein>
    <submittedName>
        <fullName evidence="1">Uncharacterized protein</fullName>
    </submittedName>
</protein>
<comment type="caution">
    <text evidence="1">The sequence shown here is derived from an EMBL/GenBank/DDBJ whole genome shotgun (WGS) entry which is preliminary data.</text>
</comment>
<dbReference type="Proteomes" id="UP000814033">
    <property type="component" value="Unassembled WGS sequence"/>
</dbReference>
<reference evidence="1" key="1">
    <citation type="submission" date="2021-02" db="EMBL/GenBank/DDBJ databases">
        <authorList>
            <consortium name="DOE Joint Genome Institute"/>
            <person name="Ahrendt S."/>
            <person name="Looney B.P."/>
            <person name="Miyauchi S."/>
            <person name="Morin E."/>
            <person name="Drula E."/>
            <person name="Courty P.E."/>
            <person name="Chicoki N."/>
            <person name="Fauchery L."/>
            <person name="Kohler A."/>
            <person name="Kuo A."/>
            <person name="Labutti K."/>
            <person name="Pangilinan J."/>
            <person name="Lipzen A."/>
            <person name="Riley R."/>
            <person name="Andreopoulos W."/>
            <person name="He G."/>
            <person name="Johnson J."/>
            <person name="Barry K.W."/>
            <person name="Grigoriev I.V."/>
            <person name="Nagy L."/>
            <person name="Hibbett D."/>
            <person name="Henrissat B."/>
            <person name="Matheny P.B."/>
            <person name="Labbe J."/>
            <person name="Martin F."/>
        </authorList>
    </citation>
    <scope>NUCLEOTIDE SEQUENCE</scope>
    <source>
        <strain evidence="1">FP105234-sp</strain>
    </source>
</reference>